<evidence type="ECO:0000313" key="5">
    <source>
        <dbReference type="EMBL" id="MBF4553961.1"/>
    </source>
</evidence>
<sequence length="360" mass="38725">MNMNQQNAPTSVPPRQLPLVVRLNAKLAGILTSLPTPVLRVLGKKVNSDGNVLDADVAASLLALSIVSPKNWYELPPREGRTLVNNEAHMGALTYEPVGSATEHFVEGVKVRHYRPAGKEDPSIPLPTVVFVHGGGWTLGSLDSHDSTCRWFCRRAEVAVLSVDYRLAPEAQFPAGLDDVTSVASAVLQGKVQGVDAQRVVLAGDSAGGNLVAAACLRLRDEGLPLPRMQMLFVPATDLYNLGTPSYHEFSEKLYLTAKEVSWAIDQYVPEKSQRANPYVSPLHAEDLSGLPPAYVAVAGFDPLRDEGEAYARKLEAAGVPVTLRRHEGVVHPFVNSTGVWEGARIAMSEAVGALRSALS</sequence>
<accession>A0ABR9ZLG9</accession>
<evidence type="ECO:0000256" key="3">
    <source>
        <dbReference type="PROSITE-ProRule" id="PRU10038"/>
    </source>
</evidence>
<proteinExistence type="inferred from homology"/>
<dbReference type="Proteomes" id="UP000635902">
    <property type="component" value="Unassembled WGS sequence"/>
</dbReference>
<protein>
    <submittedName>
        <fullName evidence="5">Alpha/beta hydrolase</fullName>
    </submittedName>
</protein>
<dbReference type="Gene3D" id="3.40.50.1820">
    <property type="entry name" value="alpha/beta hydrolase"/>
    <property type="match status" value="1"/>
</dbReference>
<reference evidence="5 6" key="1">
    <citation type="submission" date="2020-10" db="EMBL/GenBank/DDBJ databases">
        <title>Novel species in genus Corynebacterium.</title>
        <authorList>
            <person name="Zhang G."/>
        </authorList>
    </citation>
    <scope>NUCLEOTIDE SEQUENCE [LARGE SCALE GENOMIC DNA]</scope>
    <source>
        <strain evidence="5 6">DSM 45110</strain>
    </source>
</reference>
<dbReference type="EMBL" id="JADKMY010000002">
    <property type="protein sequence ID" value="MBF4553961.1"/>
    <property type="molecule type" value="Genomic_DNA"/>
</dbReference>
<dbReference type="PROSITE" id="PS01173">
    <property type="entry name" value="LIPASE_GDXG_HIS"/>
    <property type="match status" value="1"/>
</dbReference>
<dbReference type="Pfam" id="PF07859">
    <property type="entry name" value="Abhydrolase_3"/>
    <property type="match status" value="1"/>
</dbReference>
<dbReference type="InterPro" id="IPR013094">
    <property type="entry name" value="AB_hydrolase_3"/>
</dbReference>
<feature type="active site" evidence="3">
    <location>
        <position position="206"/>
    </location>
</feature>
<evidence type="ECO:0000256" key="1">
    <source>
        <dbReference type="ARBA" id="ARBA00010515"/>
    </source>
</evidence>
<keyword evidence="2 5" id="KW-0378">Hydrolase</keyword>
<dbReference type="PANTHER" id="PTHR48081:SF8">
    <property type="entry name" value="ALPHA_BETA HYDROLASE FOLD-3 DOMAIN-CONTAINING PROTEIN-RELATED"/>
    <property type="match status" value="1"/>
</dbReference>
<dbReference type="InterPro" id="IPR050300">
    <property type="entry name" value="GDXG_lipolytic_enzyme"/>
</dbReference>
<organism evidence="5 6">
    <name type="scientific">Corynebacterium suicordis DSM 45110</name>
    <dbReference type="NCBI Taxonomy" id="1121369"/>
    <lineage>
        <taxon>Bacteria</taxon>
        <taxon>Bacillati</taxon>
        <taxon>Actinomycetota</taxon>
        <taxon>Actinomycetes</taxon>
        <taxon>Mycobacteriales</taxon>
        <taxon>Corynebacteriaceae</taxon>
        <taxon>Corynebacterium</taxon>
    </lineage>
</organism>
<dbReference type="InterPro" id="IPR029058">
    <property type="entry name" value="AB_hydrolase_fold"/>
</dbReference>
<dbReference type="PROSITE" id="PS01174">
    <property type="entry name" value="LIPASE_GDXG_SER"/>
    <property type="match status" value="1"/>
</dbReference>
<evidence type="ECO:0000256" key="2">
    <source>
        <dbReference type="ARBA" id="ARBA00022801"/>
    </source>
</evidence>
<gene>
    <name evidence="5" type="ORF">IRY30_07700</name>
</gene>
<dbReference type="GO" id="GO:0016787">
    <property type="term" value="F:hydrolase activity"/>
    <property type="evidence" value="ECO:0007669"/>
    <property type="project" value="UniProtKB-KW"/>
</dbReference>
<dbReference type="PANTHER" id="PTHR48081">
    <property type="entry name" value="AB HYDROLASE SUPERFAMILY PROTEIN C4A8.06C"/>
    <property type="match status" value="1"/>
</dbReference>
<comment type="similarity">
    <text evidence="1">Belongs to the 'GDXG' lipolytic enzyme family.</text>
</comment>
<name>A0ABR9ZLG9_9CORY</name>
<evidence type="ECO:0000259" key="4">
    <source>
        <dbReference type="Pfam" id="PF07859"/>
    </source>
</evidence>
<dbReference type="SUPFAM" id="SSF53474">
    <property type="entry name" value="alpha/beta-Hydrolases"/>
    <property type="match status" value="1"/>
</dbReference>
<comment type="caution">
    <text evidence="5">The sequence shown here is derived from an EMBL/GenBank/DDBJ whole genome shotgun (WGS) entry which is preliminary data.</text>
</comment>
<dbReference type="InterPro" id="IPR033140">
    <property type="entry name" value="Lipase_GDXG_put_SER_AS"/>
</dbReference>
<keyword evidence="6" id="KW-1185">Reference proteome</keyword>
<dbReference type="InterPro" id="IPR002168">
    <property type="entry name" value="Lipase_GDXG_HIS_AS"/>
</dbReference>
<feature type="domain" description="Alpha/beta hydrolase fold-3" evidence="4">
    <location>
        <begin position="129"/>
        <end position="335"/>
    </location>
</feature>
<evidence type="ECO:0000313" key="6">
    <source>
        <dbReference type="Proteomes" id="UP000635902"/>
    </source>
</evidence>